<dbReference type="Pfam" id="PF00027">
    <property type="entry name" value="cNMP_binding"/>
    <property type="match status" value="1"/>
</dbReference>
<dbReference type="InterPro" id="IPR000595">
    <property type="entry name" value="cNMP-bd_dom"/>
</dbReference>
<sequence>MPKQLLSFLGAMAPLDDTVYSDFLQVLKPVNVPKGKLLLSEGEICDKLWFIKTGLARGCYVTSNSSGKSHEVTEWFASENDFFHAFESFVMQVPSQEFIETLEPCQLIYISRKDLYRLYAKHPEISNVGRIIAERYGLLHKERLREMRLHSAQERLNIFHNQSKELFLRVPQKYIASYLGISENYVSKLRAKH</sequence>
<proteinExistence type="predicted"/>
<comment type="caution">
    <text evidence="2">The sequence shown here is derived from an EMBL/GenBank/DDBJ whole genome shotgun (WGS) entry which is preliminary data.</text>
</comment>
<dbReference type="Gene3D" id="2.60.120.10">
    <property type="entry name" value="Jelly Rolls"/>
    <property type="match status" value="1"/>
</dbReference>
<reference evidence="2" key="1">
    <citation type="submission" date="2021-12" db="EMBL/GenBank/DDBJ databases">
        <title>Novel species in genus Dyadobacter.</title>
        <authorList>
            <person name="Ma C."/>
        </authorList>
    </citation>
    <scope>NUCLEOTIDE SEQUENCE</scope>
    <source>
        <strain evidence="2">LJ419</strain>
    </source>
</reference>
<dbReference type="EMBL" id="JAJTTC010000009">
    <property type="protein sequence ID" value="MCF0064840.1"/>
    <property type="molecule type" value="Genomic_DNA"/>
</dbReference>
<accession>A0A9X1THJ4</accession>
<gene>
    <name evidence="2" type="ORF">LXM26_25230</name>
</gene>
<dbReference type="InterPro" id="IPR014710">
    <property type="entry name" value="RmlC-like_jellyroll"/>
</dbReference>
<keyword evidence="3" id="KW-1185">Reference proteome</keyword>
<dbReference type="InterPro" id="IPR018490">
    <property type="entry name" value="cNMP-bd_dom_sf"/>
</dbReference>
<name>A0A9X1THJ4_9BACT</name>
<dbReference type="RefSeq" id="WP_234657817.1">
    <property type="nucleotide sequence ID" value="NZ_CP094997.1"/>
</dbReference>
<feature type="domain" description="Cyclic nucleotide-binding" evidence="1">
    <location>
        <begin position="11"/>
        <end position="125"/>
    </location>
</feature>
<organism evidence="2 3">
    <name type="scientific">Dyadobacter chenwenxiniae</name>
    <dbReference type="NCBI Taxonomy" id="2906456"/>
    <lineage>
        <taxon>Bacteria</taxon>
        <taxon>Pseudomonadati</taxon>
        <taxon>Bacteroidota</taxon>
        <taxon>Cytophagia</taxon>
        <taxon>Cytophagales</taxon>
        <taxon>Spirosomataceae</taxon>
        <taxon>Dyadobacter</taxon>
    </lineage>
</organism>
<dbReference type="AlphaFoldDB" id="A0A9X1THJ4"/>
<dbReference type="PROSITE" id="PS50042">
    <property type="entry name" value="CNMP_BINDING_3"/>
    <property type="match status" value="1"/>
</dbReference>
<evidence type="ECO:0000259" key="1">
    <source>
        <dbReference type="PROSITE" id="PS50042"/>
    </source>
</evidence>
<dbReference type="SUPFAM" id="SSF51206">
    <property type="entry name" value="cAMP-binding domain-like"/>
    <property type="match status" value="1"/>
</dbReference>
<evidence type="ECO:0000313" key="2">
    <source>
        <dbReference type="EMBL" id="MCF0064840.1"/>
    </source>
</evidence>
<dbReference type="Proteomes" id="UP001139000">
    <property type="component" value="Unassembled WGS sequence"/>
</dbReference>
<evidence type="ECO:0000313" key="3">
    <source>
        <dbReference type="Proteomes" id="UP001139000"/>
    </source>
</evidence>
<dbReference type="CDD" id="cd00038">
    <property type="entry name" value="CAP_ED"/>
    <property type="match status" value="1"/>
</dbReference>
<protein>
    <submittedName>
        <fullName evidence="2">Crp/Fnr family transcriptional regulator</fullName>
    </submittedName>
</protein>